<evidence type="ECO:0000256" key="8">
    <source>
        <dbReference type="SAM" id="MobiDB-lite"/>
    </source>
</evidence>
<evidence type="ECO:0000256" key="1">
    <source>
        <dbReference type="ARBA" id="ARBA00004162"/>
    </source>
</evidence>
<accession>A0AAE3NDH2</accession>
<dbReference type="PANTHER" id="PTHR30558">
    <property type="entry name" value="EXBD MEMBRANE COMPONENT OF PMF-DRIVEN MACROMOLECULE IMPORT SYSTEM"/>
    <property type="match status" value="1"/>
</dbReference>
<dbReference type="GO" id="GO:0022857">
    <property type="term" value="F:transmembrane transporter activity"/>
    <property type="evidence" value="ECO:0007669"/>
    <property type="project" value="InterPro"/>
</dbReference>
<organism evidence="10 11">
    <name type="scientific">Xenophilus arseniciresistens</name>
    <dbReference type="NCBI Taxonomy" id="1283306"/>
    <lineage>
        <taxon>Bacteria</taxon>
        <taxon>Pseudomonadati</taxon>
        <taxon>Pseudomonadota</taxon>
        <taxon>Betaproteobacteria</taxon>
        <taxon>Burkholderiales</taxon>
        <taxon>Comamonadaceae</taxon>
        <taxon>Xenophilus</taxon>
    </lineage>
</organism>
<feature type="transmembrane region" description="Helical" evidence="9">
    <location>
        <begin position="36"/>
        <end position="55"/>
    </location>
</feature>
<gene>
    <name evidence="10" type="ORF">PGB34_17820</name>
</gene>
<evidence type="ECO:0000256" key="5">
    <source>
        <dbReference type="ARBA" id="ARBA00022989"/>
    </source>
</evidence>
<evidence type="ECO:0000313" key="10">
    <source>
        <dbReference type="EMBL" id="MDA7418227.1"/>
    </source>
</evidence>
<dbReference type="RefSeq" id="WP_271429446.1">
    <property type="nucleotide sequence ID" value="NZ_JAQIPB010000009.1"/>
</dbReference>
<dbReference type="AlphaFoldDB" id="A0AAE3NDH2"/>
<evidence type="ECO:0000256" key="9">
    <source>
        <dbReference type="SAM" id="Phobius"/>
    </source>
</evidence>
<evidence type="ECO:0000313" key="11">
    <source>
        <dbReference type="Proteomes" id="UP001212602"/>
    </source>
</evidence>
<name>A0AAE3NDH2_9BURK</name>
<evidence type="ECO:0000256" key="6">
    <source>
        <dbReference type="ARBA" id="ARBA00023136"/>
    </source>
</evidence>
<keyword evidence="3" id="KW-1003">Cell membrane</keyword>
<evidence type="ECO:0000256" key="3">
    <source>
        <dbReference type="ARBA" id="ARBA00022475"/>
    </source>
</evidence>
<keyword evidence="7" id="KW-0813">Transport</keyword>
<reference evidence="10" key="1">
    <citation type="submission" date="2023-01" db="EMBL/GenBank/DDBJ databases">
        <title>Xenophilus mangrovi sp. nov., isolated from soil of Mangrove nature reserve.</title>
        <authorList>
            <person name="Xu S."/>
            <person name="Liu Z."/>
            <person name="Xu Y."/>
        </authorList>
    </citation>
    <scope>NUCLEOTIDE SEQUENCE</scope>
    <source>
        <strain evidence="10">YW8</strain>
    </source>
</reference>
<dbReference type="GO" id="GO:0015031">
    <property type="term" value="P:protein transport"/>
    <property type="evidence" value="ECO:0007669"/>
    <property type="project" value="UniProtKB-KW"/>
</dbReference>
<dbReference type="InterPro" id="IPR003400">
    <property type="entry name" value="ExbD"/>
</dbReference>
<comment type="subcellular location">
    <subcellularLocation>
        <location evidence="1">Cell membrane</location>
        <topology evidence="1">Single-pass membrane protein</topology>
    </subcellularLocation>
    <subcellularLocation>
        <location evidence="7">Cell membrane</location>
        <topology evidence="7">Single-pass type II membrane protein</topology>
    </subcellularLocation>
</comment>
<keyword evidence="11" id="KW-1185">Reference proteome</keyword>
<comment type="caution">
    <text evidence="10">The sequence shown here is derived from an EMBL/GenBank/DDBJ whole genome shotgun (WGS) entry which is preliminary data.</text>
</comment>
<dbReference type="Gene3D" id="3.30.420.270">
    <property type="match status" value="1"/>
</dbReference>
<keyword evidence="6 9" id="KW-0472">Membrane</keyword>
<dbReference type="GO" id="GO:0005886">
    <property type="term" value="C:plasma membrane"/>
    <property type="evidence" value="ECO:0007669"/>
    <property type="project" value="UniProtKB-SubCell"/>
</dbReference>
<evidence type="ECO:0000256" key="4">
    <source>
        <dbReference type="ARBA" id="ARBA00022692"/>
    </source>
</evidence>
<sequence length="157" mass="16040">MAFGRSGLGGQAGGSGGRAMGGGAQRPLSEINVTPLVDVMLVLLVIFIIAAPLMASALKLELPRSNAAQPLDAPHFLSLGVDAQGQLFVDGQAVADEAALAERLRAAAAKDADTELQLRADRSVPYGRVVDLMGLAHEAGLTRIGFVAEAQAKAPGS</sequence>
<feature type="region of interest" description="Disordered" evidence="8">
    <location>
        <begin position="1"/>
        <end position="23"/>
    </location>
</feature>
<dbReference type="Proteomes" id="UP001212602">
    <property type="component" value="Unassembled WGS sequence"/>
</dbReference>
<dbReference type="Pfam" id="PF02472">
    <property type="entry name" value="ExbD"/>
    <property type="match status" value="1"/>
</dbReference>
<proteinExistence type="inferred from homology"/>
<keyword evidence="4 7" id="KW-0812">Transmembrane</keyword>
<protein>
    <submittedName>
        <fullName evidence="10">Biopolymer transporter ExbD</fullName>
    </submittedName>
</protein>
<evidence type="ECO:0000256" key="7">
    <source>
        <dbReference type="RuleBase" id="RU003879"/>
    </source>
</evidence>
<evidence type="ECO:0000256" key="2">
    <source>
        <dbReference type="ARBA" id="ARBA00005811"/>
    </source>
</evidence>
<comment type="similarity">
    <text evidence="2 7">Belongs to the ExbD/TolR family.</text>
</comment>
<keyword evidence="7" id="KW-0653">Protein transport</keyword>
<keyword evidence="5 9" id="KW-1133">Transmembrane helix</keyword>
<dbReference type="PANTHER" id="PTHR30558:SF7">
    <property type="entry name" value="TOL-PAL SYSTEM PROTEIN TOLR"/>
    <property type="match status" value="1"/>
</dbReference>
<dbReference type="EMBL" id="JAQIPB010000009">
    <property type="protein sequence ID" value="MDA7418227.1"/>
    <property type="molecule type" value="Genomic_DNA"/>
</dbReference>